<name>A0AAD7KBE0_9AGAR</name>
<protein>
    <submittedName>
        <fullName evidence="2">Uncharacterized protein</fullName>
    </submittedName>
</protein>
<dbReference type="EMBL" id="JARKIB010000005">
    <property type="protein sequence ID" value="KAJ7779636.1"/>
    <property type="molecule type" value="Genomic_DNA"/>
</dbReference>
<gene>
    <name evidence="2" type="ORF">B0H16DRAFT_1829699</name>
</gene>
<evidence type="ECO:0000313" key="2">
    <source>
        <dbReference type="EMBL" id="KAJ7779636.1"/>
    </source>
</evidence>
<accession>A0AAD7KBE0</accession>
<comment type="caution">
    <text evidence="2">The sequence shown here is derived from an EMBL/GenBank/DDBJ whole genome shotgun (WGS) entry which is preliminary data.</text>
</comment>
<organism evidence="2 3">
    <name type="scientific">Mycena metata</name>
    <dbReference type="NCBI Taxonomy" id="1033252"/>
    <lineage>
        <taxon>Eukaryota</taxon>
        <taxon>Fungi</taxon>
        <taxon>Dikarya</taxon>
        <taxon>Basidiomycota</taxon>
        <taxon>Agaricomycotina</taxon>
        <taxon>Agaricomycetes</taxon>
        <taxon>Agaricomycetidae</taxon>
        <taxon>Agaricales</taxon>
        <taxon>Marasmiineae</taxon>
        <taxon>Mycenaceae</taxon>
        <taxon>Mycena</taxon>
    </lineage>
</organism>
<reference evidence="2" key="1">
    <citation type="submission" date="2023-03" db="EMBL/GenBank/DDBJ databases">
        <title>Massive genome expansion in bonnet fungi (Mycena s.s.) driven by repeated elements and novel gene families across ecological guilds.</title>
        <authorList>
            <consortium name="Lawrence Berkeley National Laboratory"/>
            <person name="Harder C.B."/>
            <person name="Miyauchi S."/>
            <person name="Viragh M."/>
            <person name="Kuo A."/>
            <person name="Thoen E."/>
            <person name="Andreopoulos B."/>
            <person name="Lu D."/>
            <person name="Skrede I."/>
            <person name="Drula E."/>
            <person name="Henrissat B."/>
            <person name="Morin E."/>
            <person name="Kohler A."/>
            <person name="Barry K."/>
            <person name="LaButti K."/>
            <person name="Morin E."/>
            <person name="Salamov A."/>
            <person name="Lipzen A."/>
            <person name="Mereny Z."/>
            <person name="Hegedus B."/>
            <person name="Baldrian P."/>
            <person name="Stursova M."/>
            <person name="Weitz H."/>
            <person name="Taylor A."/>
            <person name="Grigoriev I.V."/>
            <person name="Nagy L.G."/>
            <person name="Martin F."/>
            <person name="Kauserud H."/>
        </authorList>
    </citation>
    <scope>NUCLEOTIDE SEQUENCE</scope>
    <source>
        <strain evidence="2">CBHHK182m</strain>
    </source>
</reference>
<evidence type="ECO:0000256" key="1">
    <source>
        <dbReference type="SAM" id="MobiDB-lite"/>
    </source>
</evidence>
<evidence type="ECO:0000313" key="3">
    <source>
        <dbReference type="Proteomes" id="UP001215598"/>
    </source>
</evidence>
<dbReference type="AlphaFoldDB" id="A0AAD7KBE0"/>
<sequence length="297" mass="32265">MPSSDQAFDKQREAPTPLCFPPPPRYGQYKQQCDQVLDPSPPSNYWHVFPRGVVPACIAAPSAPGPAATVTIPTVPRCAHTNCNIKRIHKHCPSRMCKTHCDSSGHCAVHPAQPQPQPLSSPSLSLPSSPLSKLAEQACAYSDYVPRAAHKLALQQRQIQDDRALALALATPLPPSPTPSEEAVHDRLLKPFTNPSPTRTTAALTLNLELERTITVHSYKRYKTRPPGATPGHSRSMMPGVKMKRPPAVDPAYGAGASSGGLAKKAEKKAEKKKTCTNFLITRVNTYCQRQHGLLCP</sequence>
<dbReference type="Proteomes" id="UP001215598">
    <property type="component" value="Unassembled WGS sequence"/>
</dbReference>
<keyword evidence="3" id="KW-1185">Reference proteome</keyword>
<proteinExistence type="predicted"/>
<feature type="region of interest" description="Disordered" evidence="1">
    <location>
        <begin position="108"/>
        <end position="127"/>
    </location>
</feature>
<feature type="region of interest" description="Disordered" evidence="1">
    <location>
        <begin position="222"/>
        <end position="241"/>
    </location>
</feature>
<feature type="region of interest" description="Disordered" evidence="1">
    <location>
        <begin position="1"/>
        <end position="24"/>
    </location>
</feature>